<evidence type="ECO:0000256" key="2">
    <source>
        <dbReference type="ARBA" id="ARBA00022723"/>
    </source>
</evidence>
<evidence type="ECO:0000256" key="4">
    <source>
        <dbReference type="ARBA" id="ARBA00023239"/>
    </source>
</evidence>
<keyword evidence="2" id="KW-0479">Metal-binding</keyword>
<dbReference type="GeneID" id="98175748"/>
<dbReference type="PROSITE" id="PS51891">
    <property type="entry name" value="CENP_V_GFA"/>
    <property type="match status" value="1"/>
</dbReference>
<feature type="domain" description="CENP-V/GFA" evidence="5">
    <location>
        <begin position="21"/>
        <end position="147"/>
    </location>
</feature>
<dbReference type="Gene3D" id="3.90.1590.10">
    <property type="entry name" value="glutathione-dependent formaldehyde- activating enzyme (gfa)"/>
    <property type="match status" value="2"/>
</dbReference>
<dbReference type="SUPFAM" id="SSF51316">
    <property type="entry name" value="Mss4-like"/>
    <property type="match status" value="2"/>
</dbReference>
<dbReference type="RefSeq" id="XP_070916526.1">
    <property type="nucleotide sequence ID" value="XM_071060425.1"/>
</dbReference>
<proteinExistence type="inferred from homology"/>
<evidence type="ECO:0000313" key="6">
    <source>
        <dbReference type="EMBL" id="GAB1314795.1"/>
    </source>
</evidence>
<dbReference type="PANTHER" id="PTHR33337:SF31">
    <property type="entry name" value="DUF636 DOMAIN PROTEIN (AFU_ORTHOLOGUE AFUA_2G12650)"/>
    <property type="match status" value="1"/>
</dbReference>
<keyword evidence="3" id="KW-0862">Zinc</keyword>
<reference evidence="6 7" key="1">
    <citation type="submission" date="2024-09" db="EMBL/GenBank/DDBJ databases">
        <title>Itraconazole resistance in Madurella fahalii resulting from another homologue of gene encoding cytochrome P450 14-alpha sterol demethylase (CYP51).</title>
        <authorList>
            <person name="Yoshioka I."/>
            <person name="Fahal A.H."/>
            <person name="Kaneko S."/>
            <person name="Yaguchi T."/>
        </authorList>
    </citation>
    <scope>NUCLEOTIDE SEQUENCE [LARGE SCALE GENOMIC DNA]</scope>
    <source>
        <strain evidence="6 7">IFM 68171</strain>
    </source>
</reference>
<comment type="similarity">
    <text evidence="1">Belongs to the Gfa family.</text>
</comment>
<dbReference type="Proteomes" id="UP001628179">
    <property type="component" value="Unassembled WGS sequence"/>
</dbReference>
<dbReference type="InterPro" id="IPR006913">
    <property type="entry name" value="CENP-V/GFA"/>
</dbReference>
<organism evidence="6 7">
    <name type="scientific">Madurella fahalii</name>
    <dbReference type="NCBI Taxonomy" id="1157608"/>
    <lineage>
        <taxon>Eukaryota</taxon>
        <taxon>Fungi</taxon>
        <taxon>Dikarya</taxon>
        <taxon>Ascomycota</taxon>
        <taxon>Pezizomycotina</taxon>
        <taxon>Sordariomycetes</taxon>
        <taxon>Sordariomycetidae</taxon>
        <taxon>Sordariales</taxon>
        <taxon>Sordariales incertae sedis</taxon>
        <taxon>Madurella</taxon>
    </lineage>
</organism>
<comment type="caution">
    <text evidence="6">The sequence shown here is derived from an EMBL/GenBank/DDBJ whole genome shotgun (WGS) entry which is preliminary data.</text>
</comment>
<accession>A0ABQ0GAK2</accession>
<evidence type="ECO:0000256" key="3">
    <source>
        <dbReference type="ARBA" id="ARBA00022833"/>
    </source>
</evidence>
<dbReference type="InterPro" id="IPR011057">
    <property type="entry name" value="Mss4-like_sf"/>
</dbReference>
<name>A0ABQ0GAK2_9PEZI</name>
<evidence type="ECO:0000256" key="1">
    <source>
        <dbReference type="ARBA" id="ARBA00005495"/>
    </source>
</evidence>
<dbReference type="EMBL" id="BAAFSV010000002">
    <property type="protein sequence ID" value="GAB1314795.1"/>
    <property type="molecule type" value="Genomic_DNA"/>
</dbReference>
<dbReference type="Pfam" id="PF04828">
    <property type="entry name" value="GFA"/>
    <property type="match status" value="1"/>
</dbReference>
<keyword evidence="7" id="KW-1185">Reference proteome</keyword>
<gene>
    <name evidence="6" type="ORF">MFIFM68171_05005</name>
</gene>
<sequence length="436" mass="47514">MSGPTTTTTTAADGGANTVTLQAQCLCRAHSFSTTIPRSSLPLKASSCHCTSCRHVTGALRSCDIPWPGPIAADIARSELRRYAHSPRVNVLFCGRCGTGMFFEEAEGEGEGSVGELPRRYGVFTGVLDFAVNGDEQGLPERLVTYEDHVYVGDTLDGGAAPWLRRMNGDAGEPVKLWLGGRNKSEEVPAGVQWPPVGELPAYEVDLKAAEGDKGNVPIRCHCRGVDLVLRAGQAQRDFAERQKKGEKLSWIVDPVTHKLIGGFDGCTSCRVWGGSEVFNWTFTMVQHLSFAGGESGGFPLDTVELQAAVEAKDGRQRDPRFGTLAIYASSPDVQRYFCSRCSASVFYAVNDRPGFLDVAVGVLDSPDGARAESVISWAFGGDMVWRVDMVGSWRENLMHAVESESEQWRVERGYPKNWHRVASEEAAKKSEEEAK</sequence>
<keyword evidence="4" id="KW-0456">Lyase</keyword>
<dbReference type="PANTHER" id="PTHR33337">
    <property type="entry name" value="GFA DOMAIN-CONTAINING PROTEIN"/>
    <property type="match status" value="1"/>
</dbReference>
<evidence type="ECO:0000313" key="7">
    <source>
        <dbReference type="Proteomes" id="UP001628179"/>
    </source>
</evidence>
<protein>
    <recommendedName>
        <fullName evidence="5">CENP-V/GFA domain-containing protein</fullName>
    </recommendedName>
</protein>
<evidence type="ECO:0000259" key="5">
    <source>
        <dbReference type="PROSITE" id="PS51891"/>
    </source>
</evidence>